<feature type="transmembrane region" description="Helical" evidence="1">
    <location>
        <begin position="42"/>
        <end position="60"/>
    </location>
</feature>
<evidence type="ECO:0000313" key="2">
    <source>
        <dbReference type="EMBL" id="AAT60762.1"/>
    </source>
</evidence>
<dbReference type="HOGENOM" id="CLU_205669_0_0_9"/>
<organism evidence="2 3">
    <name type="scientific">Bacillus thuringiensis subsp. konkukian (strain 97-27)</name>
    <dbReference type="NCBI Taxonomy" id="281309"/>
    <lineage>
        <taxon>Bacteria</taxon>
        <taxon>Bacillati</taxon>
        <taxon>Bacillota</taxon>
        <taxon>Bacilli</taxon>
        <taxon>Bacillales</taxon>
        <taxon>Bacillaceae</taxon>
        <taxon>Bacillus</taxon>
        <taxon>Bacillus cereus group</taxon>
    </lineage>
</organism>
<reference evidence="2 3" key="1">
    <citation type="journal article" date="2006" name="J. Bacteriol.">
        <title>Pathogenomic sequence analysis of Bacillus cereus and Bacillus thuringiensis isolates closely related to Bacillus anthracis.</title>
        <authorList>
            <person name="Han C.S."/>
            <person name="Xie G."/>
            <person name="Challacombe J.F."/>
            <person name="Altherr M.R."/>
            <person name="Bhotika S.S."/>
            <person name="Brown N."/>
            <person name="Bruce D."/>
            <person name="Campbell C.S."/>
            <person name="Campbell M.L."/>
            <person name="Chen J."/>
            <person name="Chertkov O."/>
            <person name="Cleland C."/>
            <person name="Dimitrijevic M."/>
            <person name="Doggett N.A."/>
            <person name="Fawcett J.J."/>
            <person name="Glavina T."/>
            <person name="Goodwin L.A."/>
            <person name="Green L.D."/>
            <person name="Hill K.K."/>
            <person name="Hitchcock P."/>
            <person name="Jackson P.J."/>
            <person name="Keim P."/>
            <person name="Kewalramani A.R."/>
            <person name="Longmire J."/>
            <person name="Lucas S."/>
            <person name="Malfatti S."/>
            <person name="McMurry K."/>
            <person name="Meincke L.J."/>
            <person name="Misra M."/>
            <person name="Moseman B.L."/>
            <person name="Mundt M."/>
            <person name="Munk A.C."/>
            <person name="Okinaka R.T."/>
            <person name="Parson-Quintana B."/>
            <person name="Reilly L.P."/>
            <person name="Richardson P."/>
            <person name="Robinson D.L."/>
            <person name="Rubin E."/>
            <person name="Saunders E."/>
            <person name="Tapia R."/>
            <person name="Tesmer J.G."/>
            <person name="Thayer N."/>
            <person name="Thompson L.S."/>
            <person name="Tice H."/>
            <person name="Ticknor L.O."/>
            <person name="Wills P.L."/>
            <person name="Brettin T.S."/>
            <person name="Gilna P."/>
        </authorList>
    </citation>
    <scope>NUCLEOTIDE SEQUENCE [LARGE SCALE GENOMIC DNA]</scope>
    <source>
        <strain evidence="2 3">97-27</strain>
    </source>
</reference>
<accession>Q6HE17</accession>
<sequence>MIIMKSTDKLNYTFLVIILIVAINYLLLPIFDINIAGFFPRLVHVVTTDILPWIFLYWLIRLVKAIESK</sequence>
<evidence type="ECO:0000313" key="3">
    <source>
        <dbReference type="Proteomes" id="UP000001301"/>
    </source>
</evidence>
<protein>
    <submittedName>
        <fullName evidence="2">Uncharacterized protein</fullName>
    </submittedName>
</protein>
<dbReference type="EMBL" id="AE017355">
    <property type="protein sequence ID" value="AAT60762.1"/>
    <property type="molecule type" value="Genomic_DNA"/>
</dbReference>
<proteinExistence type="predicted"/>
<feature type="transmembrane region" description="Helical" evidence="1">
    <location>
        <begin position="12"/>
        <end position="30"/>
    </location>
</feature>
<keyword evidence="1" id="KW-0472">Membrane</keyword>
<dbReference type="Proteomes" id="UP000001301">
    <property type="component" value="Chromosome"/>
</dbReference>
<keyword evidence="1" id="KW-1133">Transmembrane helix</keyword>
<gene>
    <name evidence="2" type="ordered locus">BT9727_3890</name>
</gene>
<dbReference type="AlphaFoldDB" id="Q6HE17"/>
<dbReference type="PATRIC" id="fig|281309.8.peg.4149"/>
<name>Q6HE17_BACHK</name>
<evidence type="ECO:0000256" key="1">
    <source>
        <dbReference type="SAM" id="Phobius"/>
    </source>
</evidence>
<keyword evidence="1" id="KW-0812">Transmembrane</keyword>
<dbReference type="KEGG" id="btk:BT9727_3890"/>